<dbReference type="EMBL" id="CAMPGE010002898">
    <property type="protein sequence ID" value="CAI2361715.1"/>
    <property type="molecule type" value="Genomic_DNA"/>
</dbReference>
<keyword evidence="1" id="KW-0175">Coiled coil</keyword>
<evidence type="ECO:0000256" key="1">
    <source>
        <dbReference type="SAM" id="Coils"/>
    </source>
</evidence>
<sequence>MWGSISDKKSYVLKPITREKTIRNAKSRKRPNKITFKEKRVASSSFGSSANQSKIIESFSRSNYDPEKYSLVPIISEIQKNRITELVSGLKGMSVDIQEFISAEAEILRRHNTDLLKNTNFKSKLAKLTLDSEEVKNDIDSALSFASLNSSKEDFDERLSSFLEISESTKFKASKILFQVILVLEILVNKMVSIEQFKCIHLISKLNLQGEDVNVYLEKYQNTNHFTGKGTSLYFELLNQLISLKSLSARKVQKEEIKVPGIHLSGSFEEYIRDQVNCKITEEFCNYVCSTLEQTTKELAQKLEFQKSQELQIGTLQTKNEQLEESFKTLAKQCDGIIQENSALSEEMSQLKGEQQKGVFALSQCDQKDEEILKLRSEQQNFVSMIESLNASITGLEQKLSDNTGVVKTQADEIANLKQLITLKDKEITEAKFKAASQDEIETLKSMVNDLRMEKDSFVDQNSQLRSSIILINQKLAEKEKSLSDKTARCTKLQSTVQELLKSEDASQGISKSDYDDLKQKLHETSMKAMTLEADILSLKENLKNSKVLTSLQEDEIQALKATLRGFTSSKDEDFDDTYEAVLKSEFDRMKAAFESRIAKLQEEMEVQRKSYYSKAAGSNSTIEDLKDTIKRMTMRMAKFR</sequence>
<accession>A0AAD1U5G1</accession>
<dbReference type="AlphaFoldDB" id="A0AAD1U5G1"/>
<proteinExistence type="predicted"/>
<reference evidence="2" key="1">
    <citation type="submission" date="2023-07" db="EMBL/GenBank/DDBJ databases">
        <authorList>
            <consortium name="AG Swart"/>
            <person name="Singh M."/>
            <person name="Singh A."/>
            <person name="Seah K."/>
            <person name="Emmerich C."/>
        </authorList>
    </citation>
    <scope>NUCLEOTIDE SEQUENCE</scope>
    <source>
        <strain evidence="2">DP1</strain>
    </source>
</reference>
<comment type="caution">
    <text evidence="2">The sequence shown here is derived from an EMBL/GenBank/DDBJ whole genome shotgun (WGS) entry which is preliminary data.</text>
</comment>
<evidence type="ECO:0000313" key="2">
    <source>
        <dbReference type="EMBL" id="CAI2361715.1"/>
    </source>
</evidence>
<evidence type="ECO:0000313" key="3">
    <source>
        <dbReference type="Proteomes" id="UP001295684"/>
    </source>
</evidence>
<protein>
    <submittedName>
        <fullName evidence="2">Uncharacterized protein</fullName>
    </submittedName>
</protein>
<organism evidence="2 3">
    <name type="scientific">Euplotes crassus</name>
    <dbReference type="NCBI Taxonomy" id="5936"/>
    <lineage>
        <taxon>Eukaryota</taxon>
        <taxon>Sar</taxon>
        <taxon>Alveolata</taxon>
        <taxon>Ciliophora</taxon>
        <taxon>Intramacronucleata</taxon>
        <taxon>Spirotrichea</taxon>
        <taxon>Hypotrichia</taxon>
        <taxon>Euplotida</taxon>
        <taxon>Euplotidae</taxon>
        <taxon>Moneuplotes</taxon>
    </lineage>
</organism>
<dbReference type="Proteomes" id="UP001295684">
    <property type="component" value="Unassembled WGS sequence"/>
</dbReference>
<feature type="coiled-coil region" evidence="1">
    <location>
        <begin position="306"/>
        <end position="354"/>
    </location>
</feature>
<feature type="coiled-coil region" evidence="1">
    <location>
        <begin position="584"/>
        <end position="611"/>
    </location>
</feature>
<gene>
    <name evidence="2" type="ORF">ECRASSUSDP1_LOCUS3027</name>
</gene>
<name>A0AAD1U5G1_EUPCR</name>
<keyword evidence="3" id="KW-1185">Reference proteome</keyword>